<dbReference type="EMBL" id="GDJX01006741">
    <property type="protein sequence ID" value="JAT61195.1"/>
    <property type="molecule type" value="Transcribed_RNA"/>
</dbReference>
<sequence>CFQGPWFFPPDPWLSPPSLSLIATPAHSHRSHPEEPEADGTTKSNVSRRIRQFSAFRRNPSKSFIGRAQVPYVYWQDQIFRQVPAFGTTPPSLSSPSASAAGLLLPRLPFPRRVGGAFRAPVAVFALLG</sequence>
<proteinExistence type="predicted"/>
<keyword evidence="2" id="KW-0418">Kinase</keyword>
<organism evidence="2">
    <name type="scientific">Anthurium amnicola</name>
    <dbReference type="NCBI Taxonomy" id="1678845"/>
    <lineage>
        <taxon>Eukaryota</taxon>
        <taxon>Viridiplantae</taxon>
        <taxon>Streptophyta</taxon>
        <taxon>Embryophyta</taxon>
        <taxon>Tracheophyta</taxon>
        <taxon>Spermatophyta</taxon>
        <taxon>Magnoliopsida</taxon>
        <taxon>Liliopsida</taxon>
        <taxon>Araceae</taxon>
        <taxon>Pothoideae</taxon>
        <taxon>Potheae</taxon>
        <taxon>Anthurium</taxon>
    </lineage>
</organism>
<feature type="non-terminal residue" evidence="2">
    <location>
        <position position="129"/>
    </location>
</feature>
<keyword evidence="2" id="KW-0808">Transferase</keyword>
<evidence type="ECO:0000256" key="1">
    <source>
        <dbReference type="SAM" id="MobiDB-lite"/>
    </source>
</evidence>
<name>A0A1D1Z2P0_9ARAE</name>
<reference evidence="2" key="1">
    <citation type="submission" date="2015-07" db="EMBL/GenBank/DDBJ databases">
        <title>Transcriptome Assembly of Anthurium amnicola.</title>
        <authorList>
            <person name="Suzuki J."/>
        </authorList>
    </citation>
    <scope>NUCLEOTIDE SEQUENCE</scope>
</reference>
<feature type="region of interest" description="Disordered" evidence="1">
    <location>
        <begin position="24"/>
        <end position="46"/>
    </location>
</feature>
<feature type="non-terminal residue" evidence="2">
    <location>
        <position position="1"/>
    </location>
</feature>
<protein>
    <submittedName>
        <fullName evidence="2">Serine/threonine-protein kinase cbk1</fullName>
    </submittedName>
</protein>
<gene>
    <name evidence="2" type="primary">cbk1</name>
    <name evidence="2" type="ORF">g.109750</name>
</gene>
<accession>A0A1D1Z2P0</accession>
<evidence type="ECO:0000313" key="2">
    <source>
        <dbReference type="EMBL" id="JAT61195.1"/>
    </source>
</evidence>
<dbReference type="AlphaFoldDB" id="A0A1D1Z2P0"/>
<dbReference type="GO" id="GO:0016301">
    <property type="term" value="F:kinase activity"/>
    <property type="evidence" value="ECO:0007669"/>
    <property type="project" value="UniProtKB-KW"/>
</dbReference>